<evidence type="ECO:0000256" key="2">
    <source>
        <dbReference type="ARBA" id="ARBA00023239"/>
    </source>
</evidence>
<dbReference type="OrthoDB" id="9787660at2"/>
<proteinExistence type="inferred from homology"/>
<name>A0A1H0CJP5_9BACI</name>
<protein>
    <submittedName>
        <fullName evidence="4">Enoyl-CoA hydratase/carnithine racemase</fullName>
    </submittedName>
</protein>
<organism evidence="4 5">
    <name type="scientific">Tenuibacillus multivorans</name>
    <dbReference type="NCBI Taxonomy" id="237069"/>
    <lineage>
        <taxon>Bacteria</taxon>
        <taxon>Bacillati</taxon>
        <taxon>Bacillota</taxon>
        <taxon>Bacilli</taxon>
        <taxon>Bacillales</taxon>
        <taxon>Bacillaceae</taxon>
        <taxon>Tenuibacillus</taxon>
    </lineage>
</organism>
<comment type="similarity">
    <text evidence="1 3">Belongs to the enoyl-CoA hydratase/isomerase family.</text>
</comment>
<dbReference type="Gene3D" id="1.10.12.10">
    <property type="entry name" value="Lyase 2-enoyl-coa Hydratase, Chain A, domain 2"/>
    <property type="match status" value="1"/>
</dbReference>
<accession>A0A1H0CJP5</accession>
<dbReference type="Pfam" id="PF00378">
    <property type="entry name" value="ECH_1"/>
    <property type="match status" value="1"/>
</dbReference>
<dbReference type="FunFam" id="1.10.12.10:FF:000001">
    <property type="entry name" value="Probable enoyl-CoA hydratase, mitochondrial"/>
    <property type="match status" value="1"/>
</dbReference>
<evidence type="ECO:0000313" key="4">
    <source>
        <dbReference type="EMBL" id="SDN58104.1"/>
    </source>
</evidence>
<sequence length="259" mass="28333">MSTVTFDIVDNYMGIIKLNRPEAANAFSRQLLRDFHHAIDEAERHQQLRAMIIMAEGEKAFCAGADLKERSTMTQDEVVETVAEIGKIVSRVESIEIPTIAAINGAAFGGGLELTLGCDIRIASDNAKMGLTETSLAIIPGAGGTQRLARLIGLSKAKYYILTAKRFDSFEGKEIGLIEEVVPLNELQSKAFEIAQQIASNGPVGVKMAKQAIDQGFDQDIKAGLAIERKSYMKTIPTTDRLEALQAFKEKRKPNFKGE</sequence>
<keyword evidence="5" id="KW-1185">Reference proteome</keyword>
<dbReference type="STRING" id="237069.SAMN05216498_2566"/>
<dbReference type="GO" id="GO:0016836">
    <property type="term" value="F:hydro-lyase activity"/>
    <property type="evidence" value="ECO:0007669"/>
    <property type="project" value="UniProtKB-ARBA"/>
</dbReference>
<dbReference type="Gene3D" id="3.90.226.10">
    <property type="entry name" value="2-enoyl-CoA Hydratase, Chain A, domain 1"/>
    <property type="match status" value="1"/>
</dbReference>
<dbReference type="GO" id="GO:0006635">
    <property type="term" value="P:fatty acid beta-oxidation"/>
    <property type="evidence" value="ECO:0007669"/>
    <property type="project" value="TreeGrafter"/>
</dbReference>
<keyword evidence="2" id="KW-0456">Lyase</keyword>
<dbReference type="PANTHER" id="PTHR11941:SF54">
    <property type="entry name" value="ENOYL-COA HYDRATASE, MITOCHONDRIAL"/>
    <property type="match status" value="1"/>
</dbReference>
<dbReference type="InterPro" id="IPR014748">
    <property type="entry name" value="Enoyl-CoA_hydra_C"/>
</dbReference>
<dbReference type="CDD" id="cd06558">
    <property type="entry name" value="crotonase-like"/>
    <property type="match status" value="1"/>
</dbReference>
<dbReference type="PANTHER" id="PTHR11941">
    <property type="entry name" value="ENOYL-COA HYDRATASE-RELATED"/>
    <property type="match status" value="1"/>
</dbReference>
<dbReference type="EMBL" id="FNIG01000006">
    <property type="protein sequence ID" value="SDN58104.1"/>
    <property type="molecule type" value="Genomic_DNA"/>
</dbReference>
<dbReference type="Proteomes" id="UP000199334">
    <property type="component" value="Unassembled WGS sequence"/>
</dbReference>
<dbReference type="AlphaFoldDB" id="A0A1H0CJP5"/>
<evidence type="ECO:0000313" key="5">
    <source>
        <dbReference type="Proteomes" id="UP000199334"/>
    </source>
</evidence>
<evidence type="ECO:0000256" key="3">
    <source>
        <dbReference type="RuleBase" id="RU003707"/>
    </source>
</evidence>
<dbReference type="InterPro" id="IPR001753">
    <property type="entry name" value="Enoyl-CoA_hydra/iso"/>
</dbReference>
<gene>
    <name evidence="4" type="ORF">SAMN05216498_2566</name>
</gene>
<reference evidence="4 5" key="1">
    <citation type="submission" date="2016-10" db="EMBL/GenBank/DDBJ databases">
        <authorList>
            <person name="de Groot N.N."/>
        </authorList>
    </citation>
    <scope>NUCLEOTIDE SEQUENCE [LARGE SCALE GENOMIC DNA]</scope>
    <source>
        <strain evidence="4 5">CGMCC 1.3442</strain>
    </source>
</reference>
<dbReference type="InterPro" id="IPR029045">
    <property type="entry name" value="ClpP/crotonase-like_dom_sf"/>
</dbReference>
<dbReference type="FunFam" id="3.90.226.10:FF:000009">
    <property type="entry name" value="Carnitinyl-CoA dehydratase"/>
    <property type="match status" value="1"/>
</dbReference>
<dbReference type="SUPFAM" id="SSF52096">
    <property type="entry name" value="ClpP/crotonase"/>
    <property type="match status" value="1"/>
</dbReference>
<evidence type="ECO:0000256" key="1">
    <source>
        <dbReference type="ARBA" id="ARBA00005254"/>
    </source>
</evidence>
<dbReference type="InterPro" id="IPR018376">
    <property type="entry name" value="Enoyl-CoA_hyd/isom_CS"/>
</dbReference>
<dbReference type="PROSITE" id="PS00166">
    <property type="entry name" value="ENOYL_COA_HYDRATASE"/>
    <property type="match status" value="1"/>
</dbReference>